<evidence type="ECO:0000256" key="5">
    <source>
        <dbReference type="PIRNR" id="PIRNR019574"/>
    </source>
</evidence>
<dbReference type="GO" id="GO:0042597">
    <property type="term" value="C:periplasmic space"/>
    <property type="evidence" value="ECO:0007669"/>
    <property type="project" value="UniProtKB-SubCell"/>
</dbReference>
<feature type="chain" id="PRO_5020710605" description="Putrescine-binding periplasmic protein" evidence="7">
    <location>
        <begin position="36"/>
        <end position="354"/>
    </location>
</feature>
<sequence>MNKLCSKLVSRKIKKSIAMAGLAATSVAFSSMSYADETLNLYNWGEYINPEVLTKFTEETGIKVTLDTYSSNEEMLAKLQAGAKGYDIVFPSVHMQDIMAKLSLLEKTDISQSPKFKNIDASFLTAESDPKGEYCLPYAWGNVGILYNKNKVSELSSWEDFFALPDQGQNIAMLDDMREVIGVGLMMDGKSVNSVEKDELKSAQEFLISKKDKVSAFTYDSIPMVQSGDIAAAQWYVGAMLYVFDNPETLAYVIPEEGATMYQENMCVLKGAPNKANAKRFMEFFMTPEIAALNTKQQTNGSMNTEAIKLLPSYLRDNPNINPPKEMKAKLQMFKELGRGIKLYDRVWTKIRTS</sequence>
<dbReference type="SUPFAM" id="SSF53850">
    <property type="entry name" value="Periplasmic binding protein-like II"/>
    <property type="match status" value="1"/>
</dbReference>
<evidence type="ECO:0000256" key="2">
    <source>
        <dbReference type="ARBA" id="ARBA00022448"/>
    </source>
</evidence>
<dbReference type="RefSeq" id="WP_013660769.1">
    <property type="nucleotide sequence ID" value="NZ_SNXC01000009.1"/>
</dbReference>
<gene>
    <name evidence="8" type="ORF">DFP79_0756</name>
</gene>
<keyword evidence="3 7" id="KW-0732">Signal</keyword>
<dbReference type="PANTHER" id="PTHR30222:SF17">
    <property type="entry name" value="SPERMIDINE_PUTRESCINE-BINDING PERIPLASMIC PROTEIN"/>
    <property type="match status" value="1"/>
</dbReference>
<dbReference type="PRINTS" id="PR00909">
    <property type="entry name" value="SPERMDNBNDNG"/>
</dbReference>
<evidence type="ECO:0000256" key="3">
    <source>
        <dbReference type="ARBA" id="ARBA00022729"/>
    </source>
</evidence>
<evidence type="ECO:0000256" key="6">
    <source>
        <dbReference type="PIRSR" id="PIRSR019574-1"/>
    </source>
</evidence>
<dbReference type="PANTHER" id="PTHR30222">
    <property type="entry name" value="SPERMIDINE/PUTRESCINE-BINDING PERIPLASMIC PROTEIN"/>
    <property type="match status" value="1"/>
</dbReference>
<dbReference type="InterPro" id="IPR006059">
    <property type="entry name" value="SBP"/>
</dbReference>
<comment type="caution">
    <text evidence="8">The sequence shown here is derived from an EMBL/GenBank/DDBJ whole genome shotgun (WGS) entry which is preliminary data.</text>
</comment>
<comment type="similarity">
    <text evidence="5">Belongs to the bacterial solute-binding protein PotD/PotF family.</text>
</comment>
<dbReference type="GO" id="GO:0015846">
    <property type="term" value="P:polyamine transport"/>
    <property type="evidence" value="ECO:0007669"/>
    <property type="project" value="InterPro"/>
</dbReference>
<name>A0A4R6MDU5_9GAMM</name>
<feature type="signal peptide" evidence="7">
    <location>
        <begin position="1"/>
        <end position="35"/>
    </location>
</feature>
<comment type="subcellular location">
    <subcellularLocation>
        <location evidence="1 5">Periplasm</location>
    </subcellularLocation>
</comment>
<dbReference type="Proteomes" id="UP000294656">
    <property type="component" value="Unassembled WGS sequence"/>
</dbReference>
<accession>A0A4R6MDU5</accession>
<dbReference type="GO" id="GO:0019808">
    <property type="term" value="F:polyamine binding"/>
    <property type="evidence" value="ECO:0007669"/>
    <property type="project" value="InterPro"/>
</dbReference>
<evidence type="ECO:0000313" key="8">
    <source>
        <dbReference type="EMBL" id="TDO99753.1"/>
    </source>
</evidence>
<keyword evidence="9" id="KW-1185">Reference proteome</keyword>
<evidence type="ECO:0000256" key="7">
    <source>
        <dbReference type="SAM" id="SignalP"/>
    </source>
</evidence>
<dbReference type="CDD" id="cd13590">
    <property type="entry name" value="PBP2_PotD_PotF_like"/>
    <property type="match status" value="1"/>
</dbReference>
<organism evidence="8 9">
    <name type="scientific">Marinomonas balearica</name>
    <dbReference type="NCBI Taxonomy" id="491947"/>
    <lineage>
        <taxon>Bacteria</taxon>
        <taxon>Pseudomonadati</taxon>
        <taxon>Pseudomonadota</taxon>
        <taxon>Gammaproteobacteria</taxon>
        <taxon>Oceanospirillales</taxon>
        <taxon>Oceanospirillaceae</taxon>
        <taxon>Marinomonas</taxon>
    </lineage>
</organism>
<keyword evidence="4 5" id="KW-0574">Periplasm</keyword>
<feature type="binding site" evidence="6">
    <location>
        <position position="46"/>
    </location>
    <ligand>
        <name>spermidine</name>
        <dbReference type="ChEBI" id="CHEBI:57834"/>
    </ligand>
</feature>
<protein>
    <recommendedName>
        <fullName evidence="5">Putrescine-binding periplasmic protein</fullName>
    </recommendedName>
</protein>
<proteinExistence type="inferred from homology"/>
<feature type="binding site" evidence="6">
    <location>
        <begin position="176"/>
        <end position="179"/>
    </location>
    <ligand>
        <name>spermidine</name>
        <dbReference type="ChEBI" id="CHEBI:57834"/>
    </ligand>
</feature>
<evidence type="ECO:0000256" key="4">
    <source>
        <dbReference type="ARBA" id="ARBA00022764"/>
    </source>
</evidence>
<dbReference type="InterPro" id="IPR001188">
    <property type="entry name" value="Sperm_putr-bd"/>
</dbReference>
<reference evidence="8 9" key="1">
    <citation type="submission" date="2019-03" db="EMBL/GenBank/DDBJ databases">
        <title>Genomic Encyclopedia of Type Strains, Phase III (KMG-III): the genomes of soil and plant-associated and newly described type strains.</title>
        <authorList>
            <person name="Whitman W."/>
        </authorList>
    </citation>
    <scope>NUCLEOTIDE SEQUENCE [LARGE SCALE GENOMIC DNA]</scope>
    <source>
        <strain evidence="8 9">CECT 7378</strain>
    </source>
</reference>
<dbReference type="Pfam" id="PF13416">
    <property type="entry name" value="SBP_bac_8"/>
    <property type="match status" value="1"/>
</dbReference>
<dbReference type="EMBL" id="SNXC01000009">
    <property type="protein sequence ID" value="TDO99753.1"/>
    <property type="molecule type" value="Genomic_DNA"/>
</dbReference>
<comment type="function">
    <text evidence="5">Required for the activity of the bacterial periplasmic transport system of putrescine.</text>
</comment>
<dbReference type="PIRSF" id="PIRSF019574">
    <property type="entry name" value="Periplasmic_polyamine_BP"/>
    <property type="match status" value="1"/>
</dbReference>
<evidence type="ECO:0000256" key="1">
    <source>
        <dbReference type="ARBA" id="ARBA00004418"/>
    </source>
</evidence>
<dbReference type="AlphaFoldDB" id="A0A4R6MDU5"/>
<keyword evidence="2 5" id="KW-0813">Transport</keyword>
<dbReference type="Gene3D" id="3.40.190.10">
    <property type="entry name" value="Periplasmic binding protein-like II"/>
    <property type="match status" value="2"/>
</dbReference>
<evidence type="ECO:0000313" key="9">
    <source>
        <dbReference type="Proteomes" id="UP000294656"/>
    </source>
</evidence>